<gene>
    <name evidence="1" type="ORF">SAMN05421818_12429</name>
</gene>
<reference evidence="2" key="1">
    <citation type="submission" date="2016-10" db="EMBL/GenBank/DDBJ databases">
        <authorList>
            <person name="Varghese N."/>
            <person name="Submissions S."/>
        </authorList>
    </citation>
    <scope>NUCLEOTIDE SEQUENCE [LARGE SCALE GENOMIC DNA]</scope>
    <source>
        <strain evidence="2">DSM 23313</strain>
    </source>
</reference>
<accession>A0A1G8GAL7</accession>
<dbReference type="Pfam" id="PF10946">
    <property type="entry name" value="DUF2625"/>
    <property type="match status" value="1"/>
</dbReference>
<dbReference type="EMBL" id="FNDQ01000024">
    <property type="protein sequence ID" value="SDH91321.1"/>
    <property type="molecule type" value="Genomic_DNA"/>
</dbReference>
<evidence type="ECO:0000313" key="1">
    <source>
        <dbReference type="EMBL" id="SDH91321.1"/>
    </source>
</evidence>
<organism evidence="1 2">
    <name type="scientific">Myroides phaeus</name>
    <dbReference type="NCBI Taxonomy" id="702745"/>
    <lineage>
        <taxon>Bacteria</taxon>
        <taxon>Pseudomonadati</taxon>
        <taxon>Bacteroidota</taxon>
        <taxon>Flavobacteriia</taxon>
        <taxon>Flavobacteriales</taxon>
        <taxon>Flavobacteriaceae</taxon>
        <taxon>Myroides</taxon>
    </lineage>
</organism>
<proteinExistence type="predicted"/>
<protein>
    <recommendedName>
        <fullName evidence="3">DUF2625 domain-containing protein</fullName>
    </recommendedName>
</protein>
<name>A0A1G8GAL7_9FLAO</name>
<dbReference type="STRING" id="702745.SAMN05421818_12429"/>
<dbReference type="InterPro" id="IPR021239">
    <property type="entry name" value="DUF2625"/>
</dbReference>
<dbReference type="AlphaFoldDB" id="A0A1G8GAL7"/>
<evidence type="ECO:0000313" key="2">
    <source>
        <dbReference type="Proteomes" id="UP000243588"/>
    </source>
</evidence>
<evidence type="ECO:0008006" key="3">
    <source>
        <dbReference type="Google" id="ProtNLM"/>
    </source>
</evidence>
<sequence>MRTLQELIDTNDSAWPMIKQWIAESPKQVTTLSKNTQEIANNALTTLQLTTKSTLGALIYESGGLLIDNGWIKVLGGGHSDQMLDILTWNQGKTIMDNNTNKGFLIVAFDVLGGYFCINSGALGKDIGKIYYFAPDTLDYEALEIGYSQLLNFFLTGRTEQFYQDFRWTNWQEQIASLQYNQVINFVPPLWTKEGKDIEQSAKKAVNVTEQFLLQSEFREGLNDIENKYI</sequence>
<dbReference type="RefSeq" id="WP_090410175.1">
    <property type="nucleotide sequence ID" value="NZ_FNDQ01000024.1"/>
</dbReference>
<dbReference type="Proteomes" id="UP000243588">
    <property type="component" value="Unassembled WGS sequence"/>
</dbReference>
<keyword evidence="2" id="KW-1185">Reference proteome</keyword>